<evidence type="ECO:0000313" key="2">
    <source>
        <dbReference type="Proteomes" id="UP000017836"/>
    </source>
</evidence>
<protein>
    <submittedName>
        <fullName evidence="1">Uncharacterized protein</fullName>
    </submittedName>
</protein>
<organism evidence="1 2">
    <name type="scientific">Amborella trichopoda</name>
    <dbReference type="NCBI Taxonomy" id="13333"/>
    <lineage>
        <taxon>Eukaryota</taxon>
        <taxon>Viridiplantae</taxon>
        <taxon>Streptophyta</taxon>
        <taxon>Embryophyta</taxon>
        <taxon>Tracheophyta</taxon>
        <taxon>Spermatophyta</taxon>
        <taxon>Magnoliopsida</taxon>
        <taxon>Amborellales</taxon>
        <taxon>Amborellaceae</taxon>
        <taxon>Amborella</taxon>
    </lineage>
</organism>
<accession>W1PC78</accession>
<dbReference type="AlphaFoldDB" id="W1PC78"/>
<dbReference type="Gramene" id="ERN04640">
    <property type="protein sequence ID" value="ERN04640"/>
    <property type="gene ID" value="AMTR_s00076p00032510"/>
</dbReference>
<sequence length="109" mass="13046">MRWQKVRVRGDRKILKGWGEKRMGVASWKGRPTGWRKLLVERNGGRWKRWWEKLEQQDDCDGMRASCRGWNGGRNVRRQGESERLLWRSGDDGRMAEMEVDAAGWTRWK</sequence>
<evidence type="ECO:0000313" key="1">
    <source>
        <dbReference type="EMBL" id="ERN04640.1"/>
    </source>
</evidence>
<dbReference type="HOGENOM" id="CLU_2187491_0_0_1"/>
<dbReference type="Proteomes" id="UP000017836">
    <property type="component" value="Unassembled WGS sequence"/>
</dbReference>
<reference evidence="2" key="1">
    <citation type="journal article" date="2013" name="Science">
        <title>The Amborella genome and the evolution of flowering plants.</title>
        <authorList>
            <consortium name="Amborella Genome Project"/>
        </authorList>
    </citation>
    <scope>NUCLEOTIDE SEQUENCE [LARGE SCALE GENOMIC DNA]</scope>
</reference>
<gene>
    <name evidence="1" type="ORF">AMTR_s00076p00032510</name>
</gene>
<keyword evidence="2" id="KW-1185">Reference proteome</keyword>
<proteinExistence type="predicted"/>
<name>W1PC78_AMBTC</name>
<dbReference type="EMBL" id="KI394182">
    <property type="protein sequence ID" value="ERN04640.1"/>
    <property type="molecule type" value="Genomic_DNA"/>
</dbReference>